<dbReference type="STRING" id="338966.Ppro_0399"/>
<evidence type="ECO:0000313" key="4">
    <source>
        <dbReference type="Proteomes" id="UP000006732"/>
    </source>
</evidence>
<dbReference type="Gene3D" id="3.30.70.100">
    <property type="match status" value="1"/>
</dbReference>
<accession>A1AL13</accession>
<evidence type="ECO:0000259" key="2">
    <source>
        <dbReference type="PROSITE" id="PS51725"/>
    </source>
</evidence>
<keyword evidence="4" id="KW-1185">Reference proteome</keyword>
<dbReference type="InterPro" id="IPR011008">
    <property type="entry name" value="Dimeric_a/b-barrel"/>
</dbReference>
<gene>
    <name evidence="3" type="ordered locus">Ppro_0399</name>
</gene>
<keyword evidence="3" id="KW-0560">Oxidoreductase</keyword>
<organism evidence="3 4">
    <name type="scientific">Pelobacter propionicus (strain DSM 2379 / NBRC 103807 / OttBd1)</name>
    <dbReference type="NCBI Taxonomy" id="338966"/>
    <lineage>
        <taxon>Bacteria</taxon>
        <taxon>Pseudomonadati</taxon>
        <taxon>Thermodesulfobacteriota</taxon>
        <taxon>Desulfuromonadia</taxon>
        <taxon>Desulfuromonadales</taxon>
        <taxon>Desulfuromonadaceae</taxon>
        <taxon>Pelobacter</taxon>
    </lineage>
</organism>
<dbReference type="RefSeq" id="WP_011734347.1">
    <property type="nucleotide sequence ID" value="NC_008609.1"/>
</dbReference>
<dbReference type="Pfam" id="PF03992">
    <property type="entry name" value="ABM"/>
    <property type="match status" value="1"/>
</dbReference>
<keyword evidence="3" id="KW-0503">Monooxygenase</keyword>
<evidence type="ECO:0000313" key="3">
    <source>
        <dbReference type="EMBL" id="ABK98033.1"/>
    </source>
</evidence>
<sequence>MIIVTLKTIPLNEKRRETLDILLTIKGPIMAESGCLACSIYEEHDEEQGLLYVELWRSLAELKRHIKSSNYAKILEAMELSSQIPEISFYESSETQGIELIEKIRGEDGPGSGRTPPGAR</sequence>
<dbReference type="PROSITE" id="PS51725">
    <property type="entry name" value="ABM"/>
    <property type="match status" value="1"/>
</dbReference>
<dbReference type="OrthoDB" id="287932at2"/>
<dbReference type="AlphaFoldDB" id="A1AL13"/>
<dbReference type="EMBL" id="CP000482">
    <property type="protein sequence ID" value="ABK98033.1"/>
    <property type="molecule type" value="Genomic_DNA"/>
</dbReference>
<dbReference type="GO" id="GO:0004497">
    <property type="term" value="F:monooxygenase activity"/>
    <property type="evidence" value="ECO:0007669"/>
    <property type="project" value="UniProtKB-KW"/>
</dbReference>
<proteinExistence type="predicted"/>
<dbReference type="eggNOG" id="COG1359">
    <property type="taxonomic scope" value="Bacteria"/>
</dbReference>
<feature type="domain" description="ABM" evidence="2">
    <location>
        <begin position="2"/>
        <end position="90"/>
    </location>
</feature>
<dbReference type="HOGENOM" id="CLU_131496_8_1_7"/>
<name>A1AL13_PELPD</name>
<evidence type="ECO:0000256" key="1">
    <source>
        <dbReference type="SAM" id="MobiDB-lite"/>
    </source>
</evidence>
<dbReference type="InterPro" id="IPR007138">
    <property type="entry name" value="ABM_dom"/>
</dbReference>
<feature type="region of interest" description="Disordered" evidence="1">
    <location>
        <begin position="100"/>
        <end position="120"/>
    </location>
</feature>
<dbReference type="SUPFAM" id="SSF54909">
    <property type="entry name" value="Dimeric alpha+beta barrel"/>
    <property type="match status" value="1"/>
</dbReference>
<dbReference type="Proteomes" id="UP000006732">
    <property type="component" value="Chromosome"/>
</dbReference>
<dbReference type="KEGG" id="ppd:Ppro_0399"/>
<reference evidence="3 4" key="1">
    <citation type="submission" date="2006-10" db="EMBL/GenBank/DDBJ databases">
        <title>Complete sequence of chromosome of Pelobacter propionicus DSM 2379.</title>
        <authorList>
            <consortium name="US DOE Joint Genome Institute"/>
            <person name="Copeland A."/>
            <person name="Lucas S."/>
            <person name="Lapidus A."/>
            <person name="Barry K."/>
            <person name="Detter J.C."/>
            <person name="Glavina del Rio T."/>
            <person name="Hammon N."/>
            <person name="Israni S."/>
            <person name="Dalin E."/>
            <person name="Tice H."/>
            <person name="Pitluck S."/>
            <person name="Saunders E."/>
            <person name="Brettin T."/>
            <person name="Bruce D."/>
            <person name="Han C."/>
            <person name="Tapia R."/>
            <person name="Schmutz J."/>
            <person name="Larimer F."/>
            <person name="Land M."/>
            <person name="Hauser L."/>
            <person name="Kyrpides N."/>
            <person name="Kim E."/>
            <person name="Lovley D."/>
            <person name="Richardson P."/>
        </authorList>
    </citation>
    <scope>NUCLEOTIDE SEQUENCE [LARGE SCALE GENOMIC DNA]</scope>
    <source>
        <strain evidence="4">DSM 2379 / NBRC 103807 / OttBd1</strain>
    </source>
</reference>
<protein>
    <submittedName>
        <fullName evidence="3">Antibiotic biosynthesis monooxygenase</fullName>
    </submittedName>
</protein>